<comment type="caution">
    <text evidence="1">The sequence shown here is derived from an EMBL/GenBank/DDBJ whole genome shotgun (WGS) entry which is preliminary data.</text>
</comment>
<accession>A0A5B7FEX2</accession>
<dbReference type="EMBL" id="VSRR010005984">
    <property type="protein sequence ID" value="MPC43769.1"/>
    <property type="molecule type" value="Genomic_DNA"/>
</dbReference>
<dbReference type="Proteomes" id="UP000324222">
    <property type="component" value="Unassembled WGS sequence"/>
</dbReference>
<reference evidence="1 2" key="1">
    <citation type="submission" date="2019-05" db="EMBL/GenBank/DDBJ databases">
        <title>Another draft genome of Portunus trituberculatus and its Hox gene families provides insights of decapod evolution.</title>
        <authorList>
            <person name="Jeong J.-H."/>
            <person name="Song I."/>
            <person name="Kim S."/>
            <person name="Choi T."/>
            <person name="Kim D."/>
            <person name="Ryu S."/>
            <person name="Kim W."/>
        </authorList>
    </citation>
    <scope>NUCLEOTIDE SEQUENCE [LARGE SCALE GENOMIC DNA]</scope>
    <source>
        <tissue evidence="1">Muscle</tissue>
    </source>
</reference>
<protein>
    <submittedName>
        <fullName evidence="1">Uncharacterized protein</fullName>
    </submittedName>
</protein>
<organism evidence="1 2">
    <name type="scientific">Portunus trituberculatus</name>
    <name type="common">Swimming crab</name>
    <name type="synonym">Neptunus trituberculatus</name>
    <dbReference type="NCBI Taxonomy" id="210409"/>
    <lineage>
        <taxon>Eukaryota</taxon>
        <taxon>Metazoa</taxon>
        <taxon>Ecdysozoa</taxon>
        <taxon>Arthropoda</taxon>
        <taxon>Crustacea</taxon>
        <taxon>Multicrustacea</taxon>
        <taxon>Malacostraca</taxon>
        <taxon>Eumalacostraca</taxon>
        <taxon>Eucarida</taxon>
        <taxon>Decapoda</taxon>
        <taxon>Pleocyemata</taxon>
        <taxon>Brachyura</taxon>
        <taxon>Eubrachyura</taxon>
        <taxon>Portunoidea</taxon>
        <taxon>Portunidae</taxon>
        <taxon>Portuninae</taxon>
        <taxon>Portunus</taxon>
    </lineage>
</organism>
<dbReference type="AlphaFoldDB" id="A0A5B7FEX2"/>
<keyword evidence="2" id="KW-1185">Reference proteome</keyword>
<evidence type="ECO:0000313" key="2">
    <source>
        <dbReference type="Proteomes" id="UP000324222"/>
    </source>
</evidence>
<evidence type="ECO:0000313" key="1">
    <source>
        <dbReference type="EMBL" id="MPC43769.1"/>
    </source>
</evidence>
<sequence>MCWRTHQMPITGRGTRCTSAASQTICLSLAPTPPLLTSMAPNGYCRTLTLAAIPRVSVHHQSQGSTWTSNMMGGMNGGLWSPTPAPHSSVTATQPLMSPVMKGTGPSICCQLVKNLKSFL</sequence>
<gene>
    <name evidence="1" type="ORF">E2C01_037421</name>
</gene>
<proteinExistence type="predicted"/>
<name>A0A5B7FEX2_PORTR</name>